<dbReference type="EC" id="3.2.2.29" evidence="5"/>
<keyword evidence="5" id="KW-0326">Glycosidase</keyword>
<dbReference type="Proteomes" id="UP001465976">
    <property type="component" value="Unassembled WGS sequence"/>
</dbReference>
<name>A0ABR3FRN5_9AGAR</name>
<sequence length="362" mass="40610">MYFSRLKWNAESGVSVRRAKKQSKHESLELKWRSVKARQLPRELLRPSRRSIETFEAYQTPATMKDDPMVVDTTDNAALRRSPRKPKPLIRMDSYISDSPSRQLSGLKLEPTTPSTASRRRSRAELEADNPEDELDSCLSGPLEPQESPSKKQKAGYAAPEKYAHLEKLTDRLRFGLDGFTPTKLPPSDGPLLPQKFNIGLTDLVERPTSKEKELSEAEKIAAVPPFLEKMAHFRPRIVCFIGLKIAETVRSRAVKEYTKPSRPSSPTKKSGRSKSRDPQVPKPLPPNGGLLFKLAHDDNGPQLIAETLFFAVPSTSGNSAGYQLPDLVPYFAQVKRLVEEIKQGVELDKDIPVVKLPLHDI</sequence>
<proteinExistence type="predicted"/>
<dbReference type="CDD" id="cd10028">
    <property type="entry name" value="UDG-F2_TDG_MUG"/>
    <property type="match status" value="1"/>
</dbReference>
<gene>
    <name evidence="5" type="primary">thp1</name>
    <name evidence="5" type="ORF">V5O48_003868</name>
</gene>
<feature type="region of interest" description="Disordered" evidence="4">
    <location>
        <begin position="255"/>
        <end position="290"/>
    </location>
</feature>
<dbReference type="InterPro" id="IPR036895">
    <property type="entry name" value="Uracil-DNA_glycosylase-like_sf"/>
</dbReference>
<evidence type="ECO:0000256" key="2">
    <source>
        <dbReference type="ARBA" id="ARBA00022801"/>
    </source>
</evidence>
<keyword evidence="1" id="KW-0227">DNA damage</keyword>
<dbReference type="Gene3D" id="3.40.470.10">
    <property type="entry name" value="Uracil-DNA glycosylase-like domain"/>
    <property type="match status" value="1"/>
</dbReference>
<dbReference type="InterPro" id="IPR015637">
    <property type="entry name" value="MUG/TDG"/>
</dbReference>
<feature type="compositionally biased region" description="Acidic residues" evidence="4">
    <location>
        <begin position="127"/>
        <end position="136"/>
    </location>
</feature>
<keyword evidence="2 5" id="KW-0378">Hydrolase</keyword>
<evidence type="ECO:0000313" key="5">
    <source>
        <dbReference type="EMBL" id="KAL0578125.1"/>
    </source>
</evidence>
<evidence type="ECO:0000256" key="3">
    <source>
        <dbReference type="ARBA" id="ARBA00023204"/>
    </source>
</evidence>
<keyword evidence="3" id="KW-0234">DNA repair</keyword>
<dbReference type="SUPFAM" id="SSF52141">
    <property type="entry name" value="Uracil-DNA glycosylase-like"/>
    <property type="match status" value="1"/>
</dbReference>
<dbReference type="GO" id="GO:0141016">
    <property type="term" value="F:G/T mismatch-specific thymine-DNA glycosylase activity"/>
    <property type="evidence" value="ECO:0007669"/>
    <property type="project" value="UniProtKB-EC"/>
</dbReference>
<evidence type="ECO:0000313" key="6">
    <source>
        <dbReference type="Proteomes" id="UP001465976"/>
    </source>
</evidence>
<keyword evidence="6" id="KW-1185">Reference proteome</keyword>
<accession>A0ABR3FRN5</accession>
<protein>
    <submittedName>
        <fullName evidence="5">Uracil DNA N-glycosylase Thp1</fullName>
        <ecNumber evidence="5">3.2.2.29</ecNumber>
    </submittedName>
</protein>
<organism evidence="5 6">
    <name type="scientific">Marasmius crinis-equi</name>
    <dbReference type="NCBI Taxonomy" id="585013"/>
    <lineage>
        <taxon>Eukaryota</taxon>
        <taxon>Fungi</taxon>
        <taxon>Dikarya</taxon>
        <taxon>Basidiomycota</taxon>
        <taxon>Agaricomycotina</taxon>
        <taxon>Agaricomycetes</taxon>
        <taxon>Agaricomycetidae</taxon>
        <taxon>Agaricales</taxon>
        <taxon>Marasmiineae</taxon>
        <taxon>Marasmiaceae</taxon>
        <taxon>Marasmius</taxon>
    </lineage>
</organism>
<evidence type="ECO:0000256" key="4">
    <source>
        <dbReference type="SAM" id="MobiDB-lite"/>
    </source>
</evidence>
<dbReference type="PANTHER" id="PTHR12159">
    <property type="entry name" value="G/T AND G/U MISMATCH-SPECIFIC DNA GLYCOSYLASE"/>
    <property type="match status" value="1"/>
</dbReference>
<dbReference type="PANTHER" id="PTHR12159:SF9">
    <property type="entry name" value="G_T MISMATCH-SPECIFIC THYMINE DNA GLYCOSYLASE"/>
    <property type="match status" value="1"/>
</dbReference>
<evidence type="ECO:0000256" key="1">
    <source>
        <dbReference type="ARBA" id="ARBA00022763"/>
    </source>
</evidence>
<feature type="region of interest" description="Disordered" evidence="4">
    <location>
        <begin position="56"/>
        <end position="159"/>
    </location>
</feature>
<reference evidence="5 6" key="1">
    <citation type="submission" date="2024-02" db="EMBL/GenBank/DDBJ databases">
        <title>A draft genome for the cacao thread blight pathogen Marasmius crinis-equi.</title>
        <authorList>
            <person name="Cohen S.P."/>
            <person name="Baruah I.K."/>
            <person name="Amoako-Attah I."/>
            <person name="Bukari Y."/>
            <person name="Meinhardt L.W."/>
            <person name="Bailey B.A."/>
        </authorList>
    </citation>
    <scope>NUCLEOTIDE SEQUENCE [LARGE SCALE GENOMIC DNA]</scope>
    <source>
        <strain evidence="5 6">GH-76</strain>
    </source>
</reference>
<dbReference type="EMBL" id="JBAHYK010000118">
    <property type="protein sequence ID" value="KAL0578125.1"/>
    <property type="molecule type" value="Genomic_DNA"/>
</dbReference>
<comment type="caution">
    <text evidence="5">The sequence shown here is derived from an EMBL/GenBank/DDBJ whole genome shotgun (WGS) entry which is preliminary data.</text>
</comment>